<reference evidence="1" key="1">
    <citation type="submission" date="2019-08" db="EMBL/GenBank/DDBJ databases">
        <authorList>
            <person name="Kucharzyk K."/>
            <person name="Murdoch R.W."/>
            <person name="Higgins S."/>
            <person name="Loffler F."/>
        </authorList>
    </citation>
    <scope>NUCLEOTIDE SEQUENCE</scope>
</reference>
<organism evidence="1">
    <name type="scientific">bioreactor metagenome</name>
    <dbReference type="NCBI Taxonomy" id="1076179"/>
    <lineage>
        <taxon>unclassified sequences</taxon>
        <taxon>metagenomes</taxon>
        <taxon>ecological metagenomes</taxon>
    </lineage>
</organism>
<comment type="caution">
    <text evidence="1">The sequence shown here is derived from an EMBL/GenBank/DDBJ whole genome shotgun (WGS) entry which is preliminary data.</text>
</comment>
<sequence>MPRIIYEFKNCLILDVIKEKLISLKTASDTRNDALADELMIELRNLDDIKKQLAKTLGERVITKF</sequence>
<name>A0A645J4S5_9ZZZZ</name>
<dbReference type="AlphaFoldDB" id="A0A645J4S5"/>
<evidence type="ECO:0000313" key="1">
    <source>
        <dbReference type="EMBL" id="MPN58705.1"/>
    </source>
</evidence>
<proteinExistence type="predicted"/>
<dbReference type="EMBL" id="VSSQ01131770">
    <property type="protein sequence ID" value="MPN58705.1"/>
    <property type="molecule type" value="Genomic_DNA"/>
</dbReference>
<gene>
    <name evidence="1" type="ORF">SDC9_206417</name>
</gene>
<accession>A0A645J4S5</accession>
<protein>
    <submittedName>
        <fullName evidence="1">Uncharacterized protein</fullName>
    </submittedName>
</protein>